<protein>
    <submittedName>
        <fullName evidence="3">SH3 domain-containing protein</fullName>
    </submittedName>
</protein>
<dbReference type="EMBL" id="BAAAUG010000207">
    <property type="protein sequence ID" value="GAA3149313.1"/>
    <property type="molecule type" value="Genomic_DNA"/>
</dbReference>
<accession>A0ABP6NKG9</accession>
<dbReference type="Gene3D" id="2.30.30.40">
    <property type="entry name" value="SH3 Domains"/>
    <property type="match status" value="1"/>
</dbReference>
<feature type="domain" description="SH3b" evidence="2">
    <location>
        <begin position="59"/>
        <end position="112"/>
    </location>
</feature>
<dbReference type="InterPro" id="IPR003646">
    <property type="entry name" value="SH3-like_bac-type"/>
</dbReference>
<proteinExistence type="predicted"/>
<gene>
    <name evidence="3" type="ORF">GCM10010449_79750</name>
</gene>
<comment type="caution">
    <text evidence="3">The sequence shown here is derived from an EMBL/GenBank/DDBJ whole genome shotgun (WGS) entry which is preliminary data.</text>
</comment>
<dbReference type="RefSeq" id="WP_344530015.1">
    <property type="nucleotide sequence ID" value="NZ_BAAAUG010000207.1"/>
</dbReference>
<evidence type="ECO:0000259" key="2">
    <source>
        <dbReference type="Pfam" id="PF08239"/>
    </source>
</evidence>
<evidence type="ECO:0000313" key="3">
    <source>
        <dbReference type="EMBL" id="GAA3149313.1"/>
    </source>
</evidence>
<name>A0ABP6NKG9_9ACTN</name>
<keyword evidence="1" id="KW-0732">Signal</keyword>
<keyword evidence="4" id="KW-1185">Reference proteome</keyword>
<dbReference type="Pfam" id="PF08239">
    <property type="entry name" value="SH3_3"/>
    <property type="match status" value="1"/>
</dbReference>
<evidence type="ECO:0000313" key="4">
    <source>
        <dbReference type="Proteomes" id="UP001501637"/>
    </source>
</evidence>
<reference evidence="4" key="1">
    <citation type="journal article" date="2019" name="Int. J. Syst. Evol. Microbiol.">
        <title>The Global Catalogue of Microorganisms (GCM) 10K type strain sequencing project: providing services to taxonomists for standard genome sequencing and annotation.</title>
        <authorList>
            <consortium name="The Broad Institute Genomics Platform"/>
            <consortium name="The Broad Institute Genome Sequencing Center for Infectious Disease"/>
            <person name="Wu L."/>
            <person name="Ma J."/>
        </authorList>
    </citation>
    <scope>NUCLEOTIDE SEQUENCE [LARGE SCALE GENOMIC DNA]</scope>
    <source>
        <strain evidence="4">JCM 9092</strain>
    </source>
</reference>
<evidence type="ECO:0000256" key="1">
    <source>
        <dbReference type="SAM" id="SignalP"/>
    </source>
</evidence>
<feature type="chain" id="PRO_5047128547" evidence="1">
    <location>
        <begin position="33"/>
        <end position="122"/>
    </location>
</feature>
<organism evidence="3 4">
    <name type="scientific">Streptomyces rectiviolaceus</name>
    <dbReference type="NCBI Taxonomy" id="332591"/>
    <lineage>
        <taxon>Bacteria</taxon>
        <taxon>Bacillati</taxon>
        <taxon>Actinomycetota</taxon>
        <taxon>Actinomycetes</taxon>
        <taxon>Kitasatosporales</taxon>
        <taxon>Streptomycetaceae</taxon>
        <taxon>Streptomyces</taxon>
    </lineage>
</organism>
<sequence>MSLRPTATRTRLGILAAGCSLAALTVTGPAFAADDAGANSNSHPRIYKGRVTAKHGLLLRTAPTRGSHVIRSVPYGKVVHIYCKTTGDHVQGNNRWYLLTNGTWAWGAAHYIANIGPAPRWC</sequence>
<dbReference type="Proteomes" id="UP001501637">
    <property type="component" value="Unassembled WGS sequence"/>
</dbReference>
<feature type="signal peptide" evidence="1">
    <location>
        <begin position="1"/>
        <end position="32"/>
    </location>
</feature>